<dbReference type="SMART" id="SM00192">
    <property type="entry name" value="LDLa"/>
    <property type="match status" value="1"/>
</dbReference>
<dbReference type="InterPro" id="IPR002172">
    <property type="entry name" value="LDrepeatLR_classA_rpt"/>
</dbReference>
<dbReference type="PROSITE" id="PS50068">
    <property type="entry name" value="LDLRA_2"/>
    <property type="match status" value="1"/>
</dbReference>
<dbReference type="PROSITE" id="PS01209">
    <property type="entry name" value="LDLRA_1"/>
    <property type="match status" value="1"/>
</dbReference>
<dbReference type="CDD" id="cd00112">
    <property type="entry name" value="LDLa"/>
    <property type="match status" value="1"/>
</dbReference>
<keyword evidence="1" id="KW-1015">Disulfide bond</keyword>
<evidence type="ECO:0000313" key="4">
    <source>
        <dbReference type="EMBL" id="CAJ00869.1"/>
    </source>
</evidence>
<dbReference type="EMBL" id="AM000031">
    <property type="protein sequence ID" value="CAJ00869.1"/>
    <property type="molecule type" value="mRNA"/>
</dbReference>
<evidence type="ECO:0000256" key="1">
    <source>
        <dbReference type="ARBA" id="ARBA00023157"/>
    </source>
</evidence>
<protein>
    <submittedName>
        <fullName evidence="4">Extracellular hemoglobin linker L3</fullName>
    </submittedName>
</protein>
<dbReference type="InterPro" id="IPR031639">
    <property type="entry name" value="Eryth_link_C"/>
</dbReference>
<dbReference type="Pfam" id="PF16915">
    <property type="entry name" value="Eryth_link_C"/>
    <property type="match status" value="1"/>
</dbReference>
<organism evidence="4">
    <name type="scientific">Alvinella pompejana</name>
    <dbReference type="NCBI Taxonomy" id="6376"/>
    <lineage>
        <taxon>Eukaryota</taxon>
        <taxon>Metazoa</taxon>
        <taxon>Spiralia</taxon>
        <taxon>Lophotrochozoa</taxon>
        <taxon>Annelida</taxon>
        <taxon>Polychaeta</taxon>
        <taxon>Sedentaria</taxon>
        <taxon>Canalipalpata</taxon>
        <taxon>Terebellida</taxon>
        <taxon>Terebelliformia</taxon>
        <taxon>Alvinellidae</taxon>
        <taxon>Alvinella</taxon>
    </lineage>
</organism>
<feature type="domain" description="Annelid erythrocruorin linker subunit C-terminal" evidence="3">
    <location>
        <begin position="63"/>
        <end position="108"/>
    </location>
</feature>
<dbReference type="Gene3D" id="2.40.128.620">
    <property type="match status" value="1"/>
</dbReference>
<evidence type="ECO:0000256" key="2">
    <source>
        <dbReference type="PROSITE-ProRule" id="PRU00124"/>
    </source>
</evidence>
<dbReference type="InterPro" id="IPR036153">
    <property type="entry name" value="Eryth_link_C_sf"/>
</dbReference>
<dbReference type="InterPro" id="IPR036055">
    <property type="entry name" value="LDL_receptor-like_sf"/>
</dbReference>
<dbReference type="Pfam" id="PF00057">
    <property type="entry name" value="Ldl_recept_a"/>
    <property type="match status" value="1"/>
</dbReference>
<dbReference type="AlphaFoldDB" id="Q4A1S3"/>
<reference evidence="4" key="1">
    <citation type="journal article" date="2006" name="J. Mol. Evol.">
        <title>Gene structure and molecular phylogeny of the linker chains from the giant annelid hexagonal bilayer hemoglobins.</title>
        <authorList>
            <person name="Chabasse C."/>
            <person name="Bailly X."/>
            <person name="Sanchez S."/>
            <person name="Rousselot M."/>
            <person name="Zal F."/>
        </authorList>
    </citation>
    <scope>NUCLEOTIDE SEQUENCE</scope>
</reference>
<dbReference type="SUPFAM" id="SSF141480">
    <property type="entry name" value="Extracellular hemoglobin linker subunit, receptor domain"/>
    <property type="match status" value="1"/>
</dbReference>
<dbReference type="InterPro" id="IPR023415">
    <property type="entry name" value="LDLR_class-A_CS"/>
</dbReference>
<comment type="caution">
    <text evidence="2">Lacks conserved residue(s) required for the propagation of feature annotation.</text>
</comment>
<proteinExistence type="evidence at transcript level"/>
<feature type="non-terminal residue" evidence="4">
    <location>
        <position position="1"/>
    </location>
</feature>
<evidence type="ECO:0000259" key="3">
    <source>
        <dbReference type="Pfam" id="PF16915"/>
    </source>
</evidence>
<name>Q4A1S3_9ANNE</name>
<accession>Q4A1S3</accession>
<sequence>DVDKEMEVLEEIIRQAEPSGCNDRFEFQCGGHHPKCISRLLVCDSYADCENAADENEQCRVYTPAGSTWEGRVESDTCTKRRPKEVRLTIDSYKIFDYLRSFPRVDGHTGDRSALAGLRPDEQRQVGGIHGSDAWRQHPVLRCSGAGRPCPPVRLRRH</sequence>
<dbReference type="SUPFAM" id="SSF57424">
    <property type="entry name" value="LDL receptor-like module"/>
    <property type="match status" value="1"/>
</dbReference>
<gene>
    <name evidence="4" type="primary">hbL3</name>
</gene>